<accession>A0ACC1L7S1</accession>
<evidence type="ECO:0000313" key="1">
    <source>
        <dbReference type="EMBL" id="KAJ2803117.1"/>
    </source>
</evidence>
<protein>
    <submittedName>
        <fullName evidence="1">Uncharacterized protein</fullName>
    </submittedName>
</protein>
<sequence>MPLLWVCHNFRVFVHARFCKVYKLYLRDDQGSDIGIRESWPFRLQGLDAPTRHLAEELEIVLDIQLAFKGVALQRLLSMSYDGCAFPMARKLSIRLHLHDDLEECYNLSKADPVPLPDDSDNHSSDADDNSSSGSADSYWPESDDDLHLESDHGSSSSAKDNTPPTNQQVYLPDISANIAAFVQRVKQMVPIVGKVGVKDCISDKLFKRRNVYTMDLAQQLSDIVEKKTEITRGSDLLVKYLGIPPTRDLVHMDSIMDRKNDRVIPLIRHSAQTLKSLSIIVGFRADLVGIIRDPDS</sequence>
<proteinExistence type="predicted"/>
<gene>
    <name evidence="1" type="ORF">H4S07_004536</name>
</gene>
<keyword evidence="2" id="KW-1185">Reference proteome</keyword>
<dbReference type="EMBL" id="JANBUP010001864">
    <property type="protein sequence ID" value="KAJ2803117.1"/>
    <property type="molecule type" value="Genomic_DNA"/>
</dbReference>
<reference evidence="1" key="1">
    <citation type="submission" date="2022-07" db="EMBL/GenBank/DDBJ databases">
        <title>Phylogenomic reconstructions and comparative analyses of Kickxellomycotina fungi.</title>
        <authorList>
            <person name="Reynolds N.K."/>
            <person name="Stajich J.E."/>
            <person name="Barry K."/>
            <person name="Grigoriev I.V."/>
            <person name="Crous P."/>
            <person name="Smith M.E."/>
        </authorList>
    </citation>
    <scope>NUCLEOTIDE SEQUENCE</scope>
    <source>
        <strain evidence="1">CBS 102833</strain>
    </source>
</reference>
<feature type="non-terminal residue" evidence="1">
    <location>
        <position position="297"/>
    </location>
</feature>
<dbReference type="Proteomes" id="UP001140096">
    <property type="component" value="Unassembled WGS sequence"/>
</dbReference>
<evidence type="ECO:0000313" key="2">
    <source>
        <dbReference type="Proteomes" id="UP001140096"/>
    </source>
</evidence>
<name>A0ACC1L7S1_9FUNG</name>
<comment type="caution">
    <text evidence="1">The sequence shown here is derived from an EMBL/GenBank/DDBJ whole genome shotgun (WGS) entry which is preliminary data.</text>
</comment>
<organism evidence="1 2">
    <name type="scientific">Coemansia furcata</name>
    <dbReference type="NCBI Taxonomy" id="417177"/>
    <lineage>
        <taxon>Eukaryota</taxon>
        <taxon>Fungi</taxon>
        <taxon>Fungi incertae sedis</taxon>
        <taxon>Zoopagomycota</taxon>
        <taxon>Kickxellomycotina</taxon>
        <taxon>Kickxellomycetes</taxon>
        <taxon>Kickxellales</taxon>
        <taxon>Kickxellaceae</taxon>
        <taxon>Coemansia</taxon>
    </lineage>
</organism>